<dbReference type="Pfam" id="PF01119">
    <property type="entry name" value="DNA_mis_repair"/>
    <property type="match status" value="1"/>
</dbReference>
<dbReference type="InterPro" id="IPR014790">
    <property type="entry name" value="MutL_C"/>
</dbReference>
<dbReference type="SMART" id="SM00853">
    <property type="entry name" value="MutL_C"/>
    <property type="match status" value="1"/>
</dbReference>
<dbReference type="GO" id="GO:0005524">
    <property type="term" value="F:ATP binding"/>
    <property type="evidence" value="ECO:0007669"/>
    <property type="project" value="InterPro"/>
</dbReference>
<dbReference type="PANTHER" id="PTHR10073">
    <property type="entry name" value="DNA MISMATCH REPAIR PROTEIN MLH, PMS, MUTL"/>
    <property type="match status" value="1"/>
</dbReference>
<evidence type="ECO:0000256" key="2">
    <source>
        <dbReference type="ARBA" id="ARBA00022763"/>
    </source>
</evidence>
<dbReference type="Gene3D" id="3.30.230.10">
    <property type="match status" value="1"/>
</dbReference>
<sequence length="566" mass="60518">MPIRVLDPRTVARIAAGEVVERPASAVKELLENSLDAGARRIDIEIKGGGAALIRVADDGCGIPSDELSLAFTRHATSKIVSFDDLSTLETLGFRGEALASIAAVADIEVTSAVSGAFAGSRLTLGAGHHEKIVPAARACGTTISVTHLFKEVPARLKFLKSDATETGHIVNTVANYAMAYPGIKFRLSVDGREILSTPGSGRLRDVAAEVLGGDIAARMIEAAAAEGLFTVGGLVSPPDASRANRSGMYFFVNRRWIRNSMLSRAVEEAYRGLLTVGRYPVAVVNLVLPPSDIDINIHPAKTEIKFREDGKVFDFVRRAARDALLCGSPVPAIEAQTPAAGETAAPYRPGVFKPSPSADDFFTRAKALSSESGPIFSQALPALRPLGQLAGCYILAEGPDGLYIIDQHAAHERIMYEKVLVERANRSPSSQALLEPQNVELSPAEAGRYPVLTPVLSECGFVTEAFGGRSILVRAIPQALSGGDWRTALREFLNSPESVSRGEERLAELIACHSAVRAGKTLSIDEIRVLLLDLEKAKVPNTCPHGRPTLLKLDSAALERHFKRA</sequence>
<dbReference type="CDD" id="cd00782">
    <property type="entry name" value="MutL_Trans"/>
    <property type="match status" value="1"/>
</dbReference>
<keyword evidence="8" id="KW-1185">Reference proteome</keyword>
<evidence type="ECO:0000259" key="6">
    <source>
        <dbReference type="SMART" id="SM01340"/>
    </source>
</evidence>
<dbReference type="RefSeq" id="WP_058439939.1">
    <property type="nucleotide sequence ID" value="NZ_KQ758903.1"/>
</dbReference>
<evidence type="ECO:0000256" key="1">
    <source>
        <dbReference type="ARBA" id="ARBA00006082"/>
    </source>
</evidence>
<comment type="caution">
    <text evidence="7">The sequence shown here is derived from an EMBL/GenBank/DDBJ whole genome shotgun (WGS) entry which is preliminary data.</text>
</comment>
<dbReference type="PANTHER" id="PTHR10073:SF12">
    <property type="entry name" value="DNA MISMATCH REPAIR PROTEIN MLH1"/>
    <property type="match status" value="1"/>
</dbReference>
<dbReference type="FunFam" id="3.30.565.10:FF:000003">
    <property type="entry name" value="DNA mismatch repair endonuclease MutL"/>
    <property type="match status" value="1"/>
</dbReference>
<dbReference type="Pfam" id="PF13589">
    <property type="entry name" value="HATPase_c_3"/>
    <property type="match status" value="1"/>
</dbReference>
<evidence type="ECO:0000259" key="5">
    <source>
        <dbReference type="SMART" id="SM00853"/>
    </source>
</evidence>
<dbReference type="EMBL" id="LFDV01000002">
    <property type="protein sequence ID" value="KTB49037.1"/>
    <property type="molecule type" value="Genomic_DNA"/>
</dbReference>
<dbReference type="PATRIC" id="fig|1217799.6.peg.1940"/>
<dbReference type="InterPro" id="IPR036890">
    <property type="entry name" value="HATPase_C_sf"/>
</dbReference>
<keyword evidence="2 4" id="KW-0227">DNA damage</keyword>
<proteinExistence type="inferred from homology"/>
<dbReference type="SUPFAM" id="SSF55874">
    <property type="entry name" value="ATPase domain of HSP90 chaperone/DNA topoisomerase II/histidine kinase"/>
    <property type="match status" value="1"/>
</dbReference>
<dbReference type="HAMAP" id="MF_00149">
    <property type="entry name" value="DNA_mis_repair"/>
    <property type="match status" value="1"/>
</dbReference>
<dbReference type="InterPro" id="IPR020667">
    <property type="entry name" value="DNA_mismatch_repair_MutL"/>
</dbReference>
<dbReference type="Gene3D" id="3.30.1540.20">
    <property type="entry name" value="MutL, C-terminal domain, dimerisation subdomain"/>
    <property type="match status" value="1"/>
</dbReference>
<evidence type="ECO:0000256" key="3">
    <source>
        <dbReference type="ARBA" id="ARBA00023204"/>
    </source>
</evidence>
<dbReference type="SUPFAM" id="SSF54211">
    <property type="entry name" value="Ribosomal protein S5 domain 2-like"/>
    <property type="match status" value="1"/>
</dbReference>
<dbReference type="Pfam" id="PF08676">
    <property type="entry name" value="MutL_C"/>
    <property type="match status" value="1"/>
</dbReference>
<dbReference type="InterPro" id="IPR020568">
    <property type="entry name" value="Ribosomal_Su5_D2-typ_SF"/>
</dbReference>
<dbReference type="STRING" id="1217799.DEALK_18850"/>
<reference evidence="7 8" key="1">
    <citation type="submission" date="2015-06" db="EMBL/GenBank/DDBJ databases">
        <title>Genome sequence of the organohalide-respiring Dehalogenimonas alkenigignens type strain (IP3-3T).</title>
        <authorList>
            <person name="Key T.A."/>
            <person name="Richmond D.P."/>
            <person name="Bowman K.S."/>
            <person name="Cho Y.-J."/>
            <person name="Chun J."/>
            <person name="da Costa M.S."/>
            <person name="Rainey F.A."/>
            <person name="Moe W.M."/>
        </authorList>
    </citation>
    <scope>NUCLEOTIDE SEQUENCE [LARGE SCALE GENOMIC DNA]</scope>
    <source>
        <strain evidence="7 8">IP3-3</strain>
    </source>
</reference>
<dbReference type="GO" id="GO:0030983">
    <property type="term" value="F:mismatched DNA binding"/>
    <property type="evidence" value="ECO:0007669"/>
    <property type="project" value="InterPro"/>
</dbReference>
<dbReference type="SUPFAM" id="SSF118116">
    <property type="entry name" value="DNA mismatch repair protein MutL"/>
    <property type="match status" value="1"/>
</dbReference>
<dbReference type="InterPro" id="IPR014721">
    <property type="entry name" value="Ribsml_uS5_D2-typ_fold_subgr"/>
</dbReference>
<dbReference type="Gene3D" id="3.30.565.10">
    <property type="entry name" value="Histidine kinase-like ATPase, C-terminal domain"/>
    <property type="match status" value="1"/>
</dbReference>
<dbReference type="GO" id="GO:0016887">
    <property type="term" value="F:ATP hydrolysis activity"/>
    <property type="evidence" value="ECO:0007669"/>
    <property type="project" value="InterPro"/>
</dbReference>
<dbReference type="AlphaFoldDB" id="A0A0W0GKE5"/>
<evidence type="ECO:0000256" key="4">
    <source>
        <dbReference type="HAMAP-Rule" id="MF_00149"/>
    </source>
</evidence>
<dbReference type="GO" id="GO:0006298">
    <property type="term" value="P:mismatch repair"/>
    <property type="evidence" value="ECO:0007669"/>
    <property type="project" value="UniProtKB-UniRule"/>
</dbReference>
<dbReference type="CDD" id="cd16926">
    <property type="entry name" value="HATPase_MutL-MLH-PMS-like"/>
    <property type="match status" value="1"/>
</dbReference>
<dbReference type="NCBIfam" id="TIGR00585">
    <property type="entry name" value="mutl"/>
    <property type="match status" value="1"/>
</dbReference>
<dbReference type="GO" id="GO:0032300">
    <property type="term" value="C:mismatch repair complex"/>
    <property type="evidence" value="ECO:0007669"/>
    <property type="project" value="InterPro"/>
</dbReference>
<dbReference type="InterPro" id="IPR013507">
    <property type="entry name" value="DNA_mismatch_S5_2-like"/>
</dbReference>
<keyword evidence="3 4" id="KW-0234">DNA repair</keyword>
<dbReference type="InterPro" id="IPR037198">
    <property type="entry name" value="MutL_C_sf"/>
</dbReference>
<feature type="domain" description="DNA mismatch repair protein S5" evidence="6">
    <location>
        <begin position="208"/>
        <end position="326"/>
    </location>
</feature>
<dbReference type="Proteomes" id="UP000053947">
    <property type="component" value="Unassembled WGS sequence"/>
</dbReference>
<dbReference type="InterPro" id="IPR042121">
    <property type="entry name" value="MutL_C_regsub"/>
</dbReference>
<dbReference type="InterPro" id="IPR038973">
    <property type="entry name" value="MutL/Mlh/Pms-like"/>
</dbReference>
<dbReference type="Gene3D" id="3.30.1370.100">
    <property type="entry name" value="MutL, C-terminal domain, regulatory subdomain"/>
    <property type="match status" value="1"/>
</dbReference>
<evidence type="ECO:0000313" key="8">
    <source>
        <dbReference type="Proteomes" id="UP000053947"/>
    </source>
</evidence>
<name>A0A0W0GKE5_9CHLR</name>
<dbReference type="OrthoDB" id="9763467at2"/>
<dbReference type="InterPro" id="IPR042120">
    <property type="entry name" value="MutL_C_dimsub"/>
</dbReference>
<dbReference type="SMART" id="SM01340">
    <property type="entry name" value="DNA_mis_repair"/>
    <property type="match status" value="1"/>
</dbReference>
<protein>
    <recommendedName>
        <fullName evidence="4">DNA mismatch repair protein MutL</fullName>
    </recommendedName>
</protein>
<comment type="similarity">
    <text evidence="1 4">Belongs to the DNA mismatch repair MutL/HexB family.</text>
</comment>
<dbReference type="InterPro" id="IPR014762">
    <property type="entry name" value="DNA_mismatch_repair_CS"/>
</dbReference>
<comment type="function">
    <text evidence="4">This protein is involved in the repair of mismatches in DNA. It is required for dam-dependent methyl-directed DNA mismatch repair. May act as a 'molecular matchmaker', a protein that promotes the formation of a stable complex between two or more DNA-binding proteins in an ATP-dependent manner without itself being part of a final effector complex.</text>
</comment>
<dbReference type="InterPro" id="IPR002099">
    <property type="entry name" value="MutL/Mlh/PMS"/>
</dbReference>
<organism evidence="7 8">
    <name type="scientific">Dehalogenimonas alkenigignens</name>
    <dbReference type="NCBI Taxonomy" id="1217799"/>
    <lineage>
        <taxon>Bacteria</taxon>
        <taxon>Bacillati</taxon>
        <taxon>Chloroflexota</taxon>
        <taxon>Dehalococcoidia</taxon>
        <taxon>Dehalococcoidales</taxon>
        <taxon>Dehalococcoidaceae</taxon>
        <taxon>Dehalogenimonas</taxon>
    </lineage>
</organism>
<dbReference type="PROSITE" id="PS00058">
    <property type="entry name" value="DNA_MISMATCH_REPAIR_1"/>
    <property type="match status" value="1"/>
</dbReference>
<feature type="domain" description="MutL C-terminal dimerisation" evidence="5">
    <location>
        <begin position="386"/>
        <end position="523"/>
    </location>
</feature>
<evidence type="ECO:0000313" key="7">
    <source>
        <dbReference type="EMBL" id="KTB49037.1"/>
    </source>
</evidence>
<accession>A0A0W0GKE5</accession>
<gene>
    <name evidence="4" type="primary">mutL</name>
    <name evidence="7" type="ORF">DEALK_18850</name>
</gene>
<dbReference type="GO" id="GO:0140664">
    <property type="term" value="F:ATP-dependent DNA damage sensor activity"/>
    <property type="evidence" value="ECO:0007669"/>
    <property type="project" value="InterPro"/>
</dbReference>